<name>A0ABD1Z590_9MARC</name>
<protein>
    <submittedName>
        <fullName evidence="2">Uncharacterized protein</fullName>
    </submittedName>
</protein>
<gene>
    <name evidence="2" type="ORF">R1flu_010529</name>
</gene>
<evidence type="ECO:0000256" key="1">
    <source>
        <dbReference type="SAM" id="MobiDB-lite"/>
    </source>
</evidence>
<organism evidence="2 3">
    <name type="scientific">Riccia fluitans</name>
    <dbReference type="NCBI Taxonomy" id="41844"/>
    <lineage>
        <taxon>Eukaryota</taxon>
        <taxon>Viridiplantae</taxon>
        <taxon>Streptophyta</taxon>
        <taxon>Embryophyta</taxon>
        <taxon>Marchantiophyta</taxon>
        <taxon>Marchantiopsida</taxon>
        <taxon>Marchantiidae</taxon>
        <taxon>Marchantiales</taxon>
        <taxon>Ricciaceae</taxon>
        <taxon>Riccia</taxon>
    </lineage>
</organism>
<comment type="caution">
    <text evidence="2">The sequence shown here is derived from an EMBL/GenBank/DDBJ whole genome shotgun (WGS) entry which is preliminary data.</text>
</comment>
<proteinExistence type="predicted"/>
<sequence length="421" mass="47549">MTHNRNQWDRNLVQWVRRPNHDDDATTSSKNTSAWEQPKKDSTDNWGGRETMQDQGACWTVPLKFEGNGLYEFRNVFDWDNSAAEEVLLQVSSGNRSKATLQDYLADCERYSARVDWQTRRSCNLPDCAEALTREENRRQRKGYNTALDNRVGRRVGSPVIIGLPEEQTGKENDITSIHLPLFVVPAPTGWDDEVKAMPTPTGWDDDVKAMPTPTGWGDEENVIPTAAQQVEDVDEQIHRSRLETSGTPVGPSASGQEQVSCAQDVMDTDSVRATTFPSNLDSYKHIVPSGWGDSSEENRYTPYVGQGNCVARDLSEDKRPGDITVRWNSSRGSGILHRDKEKLGSGGQFKCSGPEYWKLKKRENDSRYNSGPLYRRNPQKSGRPSYANNLRVNDDTNSSRGNRWDRPKTSVWQATCLQNE</sequence>
<feature type="compositionally biased region" description="Polar residues" evidence="1">
    <location>
        <begin position="380"/>
        <end position="402"/>
    </location>
</feature>
<evidence type="ECO:0000313" key="3">
    <source>
        <dbReference type="Proteomes" id="UP001605036"/>
    </source>
</evidence>
<feature type="region of interest" description="Disordered" evidence="1">
    <location>
        <begin position="1"/>
        <end position="51"/>
    </location>
</feature>
<reference evidence="2 3" key="1">
    <citation type="submission" date="2024-09" db="EMBL/GenBank/DDBJ databases">
        <title>Chromosome-scale assembly of Riccia fluitans.</title>
        <authorList>
            <person name="Paukszto L."/>
            <person name="Sawicki J."/>
            <person name="Karawczyk K."/>
            <person name="Piernik-Szablinska J."/>
            <person name="Szczecinska M."/>
            <person name="Mazdziarz M."/>
        </authorList>
    </citation>
    <scope>NUCLEOTIDE SEQUENCE [LARGE SCALE GENOMIC DNA]</scope>
    <source>
        <strain evidence="2">Rf_01</strain>
        <tissue evidence="2">Aerial parts of the thallus</tissue>
    </source>
</reference>
<evidence type="ECO:0000313" key="2">
    <source>
        <dbReference type="EMBL" id="KAL2642942.1"/>
    </source>
</evidence>
<keyword evidence="3" id="KW-1185">Reference proteome</keyword>
<dbReference type="Proteomes" id="UP001605036">
    <property type="component" value="Unassembled WGS sequence"/>
</dbReference>
<dbReference type="EMBL" id="JBHFFA010000002">
    <property type="protein sequence ID" value="KAL2642942.1"/>
    <property type="molecule type" value="Genomic_DNA"/>
</dbReference>
<feature type="compositionally biased region" description="Polar residues" evidence="1">
    <location>
        <begin position="26"/>
        <end position="35"/>
    </location>
</feature>
<feature type="region of interest" description="Disordered" evidence="1">
    <location>
        <begin position="368"/>
        <end position="409"/>
    </location>
</feature>
<accession>A0ABD1Z590</accession>
<dbReference type="AlphaFoldDB" id="A0ABD1Z590"/>